<keyword evidence="4" id="KW-0547">Nucleotide-binding</keyword>
<name>A0A9W5TCF6_BABOV</name>
<protein>
    <recommendedName>
        <fullName evidence="2">RNA helicase</fullName>
        <ecNumber evidence="2">3.6.4.13</ecNumber>
    </recommendedName>
</protein>
<evidence type="ECO:0000256" key="7">
    <source>
        <dbReference type="ARBA" id="ARBA00022840"/>
    </source>
</evidence>
<dbReference type="Gene3D" id="3.40.50.300">
    <property type="entry name" value="P-loop containing nucleotide triphosphate hydrolases"/>
    <property type="match status" value="2"/>
</dbReference>
<keyword evidence="3" id="KW-0507">mRNA processing</keyword>
<evidence type="ECO:0000256" key="8">
    <source>
        <dbReference type="ARBA" id="ARBA00023187"/>
    </source>
</evidence>
<comment type="caution">
    <text evidence="15">The sequence shown here is derived from an EMBL/GenBank/DDBJ whole genome shotgun (WGS) entry which is preliminary data.</text>
</comment>
<dbReference type="InterPro" id="IPR048333">
    <property type="entry name" value="HA2_WH"/>
</dbReference>
<keyword evidence="16" id="KW-1185">Reference proteome</keyword>
<feature type="domain" description="Helicase ATP-binding" evidence="13">
    <location>
        <begin position="535"/>
        <end position="703"/>
    </location>
</feature>
<evidence type="ECO:0000256" key="10">
    <source>
        <dbReference type="ARBA" id="ARBA00047984"/>
    </source>
</evidence>
<dbReference type="GO" id="GO:0005524">
    <property type="term" value="F:ATP binding"/>
    <property type="evidence" value="ECO:0007669"/>
    <property type="project" value="UniProtKB-KW"/>
</dbReference>
<feature type="region of interest" description="Disordered" evidence="11">
    <location>
        <begin position="488"/>
        <end position="518"/>
    </location>
</feature>
<dbReference type="GO" id="GO:0071006">
    <property type="term" value="C:U2-type catalytic step 1 spliceosome"/>
    <property type="evidence" value="ECO:0007669"/>
    <property type="project" value="UniProtKB-ARBA"/>
</dbReference>
<evidence type="ECO:0000256" key="3">
    <source>
        <dbReference type="ARBA" id="ARBA00022664"/>
    </source>
</evidence>
<evidence type="ECO:0000259" key="13">
    <source>
        <dbReference type="PROSITE" id="PS51192"/>
    </source>
</evidence>
<dbReference type="SUPFAM" id="SSF50249">
    <property type="entry name" value="Nucleic acid-binding proteins"/>
    <property type="match status" value="1"/>
</dbReference>
<dbReference type="SMART" id="SM00487">
    <property type="entry name" value="DEXDc"/>
    <property type="match status" value="1"/>
</dbReference>
<dbReference type="InterPro" id="IPR012340">
    <property type="entry name" value="NA-bd_OB-fold"/>
</dbReference>
<dbReference type="GO" id="GO:0071013">
    <property type="term" value="C:catalytic step 2 spliceosome"/>
    <property type="evidence" value="ECO:0007669"/>
    <property type="project" value="TreeGrafter"/>
</dbReference>
<feature type="region of interest" description="Disordered" evidence="11">
    <location>
        <begin position="311"/>
        <end position="332"/>
    </location>
</feature>
<dbReference type="Proteomes" id="UP001057455">
    <property type="component" value="Unassembled WGS sequence"/>
</dbReference>
<dbReference type="Gene3D" id="2.40.50.140">
    <property type="entry name" value="Nucleic acid-binding proteins"/>
    <property type="match status" value="1"/>
</dbReference>
<dbReference type="Pfam" id="PF21010">
    <property type="entry name" value="HA2_C"/>
    <property type="match status" value="1"/>
</dbReference>
<sequence length="1182" mass="134564">MSLDGLAELQNLSVTTKVAQILKNHLDIDHPDLVEFIIHLAKRAKNGSDFNRLLDENEAEMPTALGEQLFNTIRALDPPRSSKGIRSHFVSTLLTVGTWDDIIATENDERLNFPALSMKNSNSQQHHKIEIKKEGELSDWAKQLLERETIVADNHRDRHRERSRNDHRDDADYHRQKNHRDHKDETSDRHAYRRDHRDETSDSREYRSSDKRGHNRRSRSSSPGSLPDLEEQGAIFKGRVTKVMEFGAFVRFRTKRGIQSGLVHVSEIVPGNRRLSDAGEVLKQDMTVYVKFLSMKNDKISLSMKTVDQQTGLDNHGQTGSYNNSSTKYNTDRRDHYTNVSLDDYSYGMDGRKRRMMTDLERWEQQQLVNSGVLPKSERVAMDLAAQDEPTEDEELDIEINDACPTFLKGQTRRSGIELSPIKIVSNPEGSLARTIATSSTIAKERRETERMQEDNMIRSAGQGNTNAWAGLVPRQGEGTSQFMEELKKANSLQKRDTSWRDQSRTSRGDHKTAVKSIKEQRESLPIFTLREDLLQAVHENDILIVVGETGSGKSTQIPQYLAESGYTSGPGNEIRVIGCTQPRRVAAMSVAKRVAEEVGCRLGQEVGYCIRFEDCTTKDTMIKFMTDGMLLREVLQDPLLERYSCIMLDEAHERTIATDVLFALLKECCTKRNDFKLIVTSATLEAEKFSAYFNDSSIFSIPGRMFPVEILHTTEQESDYMEASLITVLNIHLNEPAGDILLFLTGQEEIEVACRTLHERMKRLESMSPPPLIILPVYAALPGEMQSAIFEATPPGCRKCVIATNIAEASLTIDGIFYVIDPGFAKVKRYNPRTGMESLVVVPISQANAKQRAGRAGRTGPGKCYRLYTEDAYRSEMLPTTIPEIQRTNLANVVILLKAMGINDFLNFDFMDKPPVETLIDALDNLYHLGALDDEGLLTRLGRKMAEFPMDPNLAKMLLTSIDLGCSDEIITIVSMLSIQNIFYRPQDKQAEADRAKSRFTQAEGDHLTLLYVYNQWRKNKFSALWCHENFLQSRALLRAQDVRKQLISIMDRYNFKVVSCGNNPERISKSVCAGYFHHSARRDPQEGYRTILDQQNVYIHPSSALYNRSPEYVVYHELVMTTKEYMRDLTIVKAQWLLELAPSMFKRSEGISKSKMGQKIEPLHNKFEEKDAWRLSKRRG</sequence>
<dbReference type="CDD" id="cd18791">
    <property type="entry name" value="SF2_C_RHA"/>
    <property type="match status" value="1"/>
</dbReference>
<dbReference type="GO" id="GO:0003723">
    <property type="term" value="F:RNA binding"/>
    <property type="evidence" value="ECO:0007669"/>
    <property type="project" value="TreeGrafter"/>
</dbReference>
<dbReference type="FunFam" id="3.40.50.300:FF:000726">
    <property type="entry name" value="Pre-mRNA-splicing factor ATP-dependent RNA helicase"/>
    <property type="match status" value="1"/>
</dbReference>
<dbReference type="InterPro" id="IPR003029">
    <property type="entry name" value="S1_domain"/>
</dbReference>
<dbReference type="InterPro" id="IPR027417">
    <property type="entry name" value="P-loop_NTPase"/>
</dbReference>
<dbReference type="InterPro" id="IPR049621">
    <property type="entry name" value="S1_DHX8_helicase"/>
</dbReference>
<accession>A0A9W5TCF6</accession>
<dbReference type="PROSITE" id="PS50126">
    <property type="entry name" value="S1"/>
    <property type="match status" value="1"/>
</dbReference>
<dbReference type="Pfam" id="PF00271">
    <property type="entry name" value="Helicase_C"/>
    <property type="match status" value="1"/>
</dbReference>
<dbReference type="PROSITE" id="PS51192">
    <property type="entry name" value="HELICASE_ATP_BIND_1"/>
    <property type="match status" value="1"/>
</dbReference>
<dbReference type="SUPFAM" id="SSF52540">
    <property type="entry name" value="P-loop containing nucleoside triphosphate hydrolases"/>
    <property type="match status" value="1"/>
</dbReference>
<keyword evidence="8" id="KW-0508">mRNA splicing</keyword>
<evidence type="ECO:0000256" key="9">
    <source>
        <dbReference type="ARBA" id="ARBA00023242"/>
    </source>
</evidence>
<evidence type="ECO:0000256" key="1">
    <source>
        <dbReference type="ARBA" id="ARBA00004123"/>
    </source>
</evidence>
<keyword evidence="5" id="KW-0378">Hydrolase</keyword>
<dbReference type="SMART" id="SM00316">
    <property type="entry name" value="S1"/>
    <property type="match status" value="1"/>
</dbReference>
<dbReference type="Gene3D" id="1.20.120.1080">
    <property type="match status" value="1"/>
</dbReference>
<dbReference type="AlphaFoldDB" id="A0A9W5TCF6"/>
<dbReference type="FunFam" id="1.20.120.1080:FF:000001">
    <property type="entry name" value="Pre-mRNA-splicing factor ATP-dependent RNA helicase"/>
    <property type="match status" value="1"/>
</dbReference>
<evidence type="ECO:0000313" key="16">
    <source>
        <dbReference type="Proteomes" id="UP001057455"/>
    </source>
</evidence>
<dbReference type="Pfam" id="PF04408">
    <property type="entry name" value="WHD_HA2"/>
    <property type="match status" value="1"/>
</dbReference>
<dbReference type="SMART" id="SM00490">
    <property type="entry name" value="HELICc"/>
    <property type="match status" value="1"/>
</dbReference>
<dbReference type="InterPro" id="IPR002464">
    <property type="entry name" value="DNA/RNA_helicase_DEAH_CS"/>
</dbReference>
<evidence type="ECO:0000256" key="5">
    <source>
        <dbReference type="ARBA" id="ARBA00022801"/>
    </source>
</evidence>
<comment type="catalytic activity">
    <reaction evidence="10">
        <text>ATP + H2O = ADP + phosphate + H(+)</text>
        <dbReference type="Rhea" id="RHEA:13065"/>
        <dbReference type="ChEBI" id="CHEBI:15377"/>
        <dbReference type="ChEBI" id="CHEBI:15378"/>
        <dbReference type="ChEBI" id="CHEBI:30616"/>
        <dbReference type="ChEBI" id="CHEBI:43474"/>
        <dbReference type="ChEBI" id="CHEBI:456216"/>
        <dbReference type="EC" id="3.6.4.13"/>
    </reaction>
</comment>
<dbReference type="EMBL" id="BLIY01000024">
    <property type="protein sequence ID" value="GFE55714.1"/>
    <property type="molecule type" value="Genomic_DNA"/>
</dbReference>
<evidence type="ECO:0000313" key="15">
    <source>
        <dbReference type="EMBL" id="GFE55714.1"/>
    </source>
</evidence>
<dbReference type="PANTHER" id="PTHR18934:SF85">
    <property type="entry name" value="ATP-DEPENDENT RNA HELICASE DHX8"/>
    <property type="match status" value="1"/>
</dbReference>
<dbReference type="PROSITE" id="PS51194">
    <property type="entry name" value="HELICASE_CTER"/>
    <property type="match status" value="1"/>
</dbReference>
<feature type="domain" description="S1 motif" evidence="12">
    <location>
        <begin position="233"/>
        <end position="305"/>
    </location>
</feature>
<gene>
    <name evidence="15" type="ORF">BaOVIS_031180</name>
</gene>
<dbReference type="GO" id="GO:0000390">
    <property type="term" value="P:spliceosomal complex disassembly"/>
    <property type="evidence" value="ECO:0007669"/>
    <property type="project" value="TreeGrafter"/>
</dbReference>
<dbReference type="OrthoDB" id="10253254at2759"/>
<dbReference type="GO" id="GO:0016787">
    <property type="term" value="F:hydrolase activity"/>
    <property type="evidence" value="ECO:0007669"/>
    <property type="project" value="UniProtKB-KW"/>
</dbReference>
<dbReference type="FunFam" id="3.40.50.300:FF:000007">
    <property type="entry name" value="Pre-mRNA-splicing factor ATP-dependent RNA helicase"/>
    <property type="match status" value="1"/>
</dbReference>
<dbReference type="PROSITE" id="PS00690">
    <property type="entry name" value="DEAH_ATP_HELICASE"/>
    <property type="match status" value="1"/>
</dbReference>
<evidence type="ECO:0000259" key="12">
    <source>
        <dbReference type="PROSITE" id="PS50126"/>
    </source>
</evidence>
<dbReference type="GO" id="GO:0003724">
    <property type="term" value="F:RNA helicase activity"/>
    <property type="evidence" value="ECO:0007669"/>
    <property type="project" value="UniProtKB-EC"/>
</dbReference>
<dbReference type="Pfam" id="PF07717">
    <property type="entry name" value="OB_NTP_bind"/>
    <property type="match status" value="1"/>
</dbReference>
<feature type="compositionally biased region" description="Basic and acidic residues" evidence="11">
    <location>
        <begin position="163"/>
        <end position="212"/>
    </location>
</feature>
<dbReference type="InterPro" id="IPR014001">
    <property type="entry name" value="Helicase_ATP-bd"/>
</dbReference>
<dbReference type="InterPro" id="IPR001650">
    <property type="entry name" value="Helicase_C-like"/>
</dbReference>
<organism evidence="15 16">
    <name type="scientific">Babesia ovis</name>
    <dbReference type="NCBI Taxonomy" id="5869"/>
    <lineage>
        <taxon>Eukaryota</taxon>
        <taxon>Sar</taxon>
        <taxon>Alveolata</taxon>
        <taxon>Apicomplexa</taxon>
        <taxon>Aconoidasida</taxon>
        <taxon>Piroplasmida</taxon>
        <taxon>Babesiidae</taxon>
        <taxon>Babesia</taxon>
    </lineage>
</organism>
<dbReference type="PANTHER" id="PTHR18934">
    <property type="entry name" value="ATP-DEPENDENT RNA HELICASE"/>
    <property type="match status" value="1"/>
</dbReference>
<dbReference type="SMART" id="SM00847">
    <property type="entry name" value="HA2"/>
    <property type="match status" value="1"/>
</dbReference>
<dbReference type="CDD" id="cd05684">
    <property type="entry name" value="S1_DHX8_helicase"/>
    <property type="match status" value="1"/>
</dbReference>
<evidence type="ECO:0000256" key="2">
    <source>
        <dbReference type="ARBA" id="ARBA00012552"/>
    </source>
</evidence>
<evidence type="ECO:0000259" key="14">
    <source>
        <dbReference type="PROSITE" id="PS51194"/>
    </source>
</evidence>
<feature type="domain" description="Helicase C-terminal" evidence="14">
    <location>
        <begin position="725"/>
        <end position="902"/>
    </location>
</feature>
<feature type="region of interest" description="Disordered" evidence="11">
    <location>
        <begin position="151"/>
        <end position="230"/>
    </location>
</feature>
<proteinExistence type="predicted"/>
<dbReference type="Pfam" id="PF00575">
    <property type="entry name" value="S1"/>
    <property type="match status" value="1"/>
</dbReference>
<reference evidence="15" key="1">
    <citation type="submission" date="2019-12" db="EMBL/GenBank/DDBJ databases">
        <title>Genome sequence of Babesia ovis.</title>
        <authorList>
            <person name="Yamagishi J."/>
            <person name="Sevinc F."/>
            <person name="Xuan X."/>
        </authorList>
    </citation>
    <scope>NUCLEOTIDE SEQUENCE</scope>
    <source>
        <strain evidence="15">Selcuk</strain>
    </source>
</reference>
<dbReference type="EC" id="3.6.4.13" evidence="2"/>
<keyword evidence="9" id="KW-0539">Nucleus</keyword>
<dbReference type="InterPro" id="IPR011709">
    <property type="entry name" value="DEAD-box_helicase_OB_fold"/>
</dbReference>
<evidence type="ECO:0000256" key="6">
    <source>
        <dbReference type="ARBA" id="ARBA00022806"/>
    </source>
</evidence>
<feature type="compositionally biased region" description="Polar residues" evidence="11">
    <location>
        <begin position="311"/>
        <end position="329"/>
    </location>
</feature>
<comment type="subcellular location">
    <subcellularLocation>
        <location evidence="1">Nucleus</location>
    </subcellularLocation>
</comment>
<keyword evidence="7" id="KW-0067">ATP-binding</keyword>
<dbReference type="InterPro" id="IPR007502">
    <property type="entry name" value="Helicase-assoc_dom"/>
</dbReference>
<evidence type="ECO:0000256" key="11">
    <source>
        <dbReference type="SAM" id="MobiDB-lite"/>
    </source>
</evidence>
<keyword evidence="6 15" id="KW-0347">Helicase</keyword>
<evidence type="ECO:0000256" key="4">
    <source>
        <dbReference type="ARBA" id="ARBA00022741"/>
    </source>
</evidence>